<dbReference type="Gene3D" id="1.25.70.10">
    <property type="entry name" value="Transcription termination factor 3, mitochondrial"/>
    <property type="match status" value="1"/>
</dbReference>
<gene>
    <name evidence="4" type="ORF">P3X46_032639</name>
</gene>
<name>A0ABQ9KDX8_HEVBR</name>
<keyword evidence="2" id="KW-0806">Transcription termination</keyword>
<keyword evidence="3" id="KW-0809">Transit peptide</keyword>
<comment type="caution">
    <text evidence="4">The sequence shown here is derived from an EMBL/GenBank/DDBJ whole genome shotgun (WGS) entry which is preliminary data.</text>
</comment>
<dbReference type="SMART" id="SM00733">
    <property type="entry name" value="Mterf"/>
    <property type="match status" value="6"/>
</dbReference>
<sequence length="381" mass="43383">MFRLVSKLLVNHRIIDSKACYVRYIQTIPSVNSASSSTAQSLTLSYLTNSCGLSPHRAVSVCKYVLIKSTDKPDLVLRLLRANGFTKSQIATLISIHPQLILADPEKTLQPKIEYFESLGIAGPDLRKILCVSTNILETSLKKRILPTIDFLRGLLETDENVTLALKRSPHILTCGTEVMLSNVCTLRAHGVSETSIRRLILSWPRSISFRVDFFEEVVREVKEMGFEPTRKSFIYAFYSMSAMSNLKWERKKKVLMSFGWSERDIIMAFRAQPLFMTASEKKIKQLMEFYLTKTCLQLQDLVRSPQLFKISLERTAIPRCSVLEVLMSKGLIKRNVNVVSALSISKKQFENKFLAYFKEDSPELIQAYQVETSQGLGNKM</sequence>
<dbReference type="PANTHER" id="PTHR13068">
    <property type="entry name" value="CGI-12 PROTEIN-RELATED"/>
    <property type="match status" value="1"/>
</dbReference>
<keyword evidence="5" id="KW-1185">Reference proteome</keyword>
<dbReference type="Proteomes" id="UP001174677">
    <property type="component" value="Chromosome 18"/>
</dbReference>
<reference evidence="4 5" key="1">
    <citation type="journal article" date="2023" name="Plant Biotechnol. J.">
        <title>Chromosome-level wild Hevea brasiliensis genome provides new tools for genomic-assisted breeding and valuable loci to elevate rubber yield.</title>
        <authorList>
            <person name="Cheng H."/>
            <person name="Song X."/>
            <person name="Hu Y."/>
            <person name="Wu T."/>
            <person name="Yang Q."/>
            <person name="An Z."/>
            <person name="Feng S."/>
            <person name="Deng Z."/>
            <person name="Wu W."/>
            <person name="Zeng X."/>
            <person name="Tu M."/>
            <person name="Wang X."/>
            <person name="Huang H."/>
        </authorList>
    </citation>
    <scope>NUCLEOTIDE SEQUENCE [LARGE SCALE GENOMIC DNA]</scope>
    <source>
        <strain evidence="4">MT/VB/25A 57/8</strain>
    </source>
</reference>
<proteinExistence type="inferred from homology"/>
<comment type="similarity">
    <text evidence="1">Belongs to the mTERF family.</text>
</comment>
<keyword evidence="2" id="KW-0804">Transcription</keyword>
<accession>A0ABQ9KDX8</accession>
<dbReference type="PANTHER" id="PTHR13068:SF236">
    <property type="entry name" value="OS02G0749800 PROTEIN"/>
    <property type="match status" value="1"/>
</dbReference>
<evidence type="ECO:0000313" key="4">
    <source>
        <dbReference type="EMBL" id="KAJ9135457.1"/>
    </source>
</evidence>
<evidence type="ECO:0000313" key="5">
    <source>
        <dbReference type="Proteomes" id="UP001174677"/>
    </source>
</evidence>
<keyword evidence="2" id="KW-0805">Transcription regulation</keyword>
<protein>
    <submittedName>
        <fullName evidence="4">Uncharacterized protein</fullName>
    </submittedName>
</protein>
<dbReference type="Pfam" id="PF02536">
    <property type="entry name" value="mTERF"/>
    <property type="match status" value="2"/>
</dbReference>
<evidence type="ECO:0000256" key="3">
    <source>
        <dbReference type="ARBA" id="ARBA00022946"/>
    </source>
</evidence>
<organism evidence="4 5">
    <name type="scientific">Hevea brasiliensis</name>
    <name type="common">Para rubber tree</name>
    <name type="synonym">Siphonia brasiliensis</name>
    <dbReference type="NCBI Taxonomy" id="3981"/>
    <lineage>
        <taxon>Eukaryota</taxon>
        <taxon>Viridiplantae</taxon>
        <taxon>Streptophyta</taxon>
        <taxon>Embryophyta</taxon>
        <taxon>Tracheophyta</taxon>
        <taxon>Spermatophyta</taxon>
        <taxon>Magnoliopsida</taxon>
        <taxon>eudicotyledons</taxon>
        <taxon>Gunneridae</taxon>
        <taxon>Pentapetalae</taxon>
        <taxon>rosids</taxon>
        <taxon>fabids</taxon>
        <taxon>Malpighiales</taxon>
        <taxon>Euphorbiaceae</taxon>
        <taxon>Crotonoideae</taxon>
        <taxon>Micrandreae</taxon>
        <taxon>Hevea</taxon>
    </lineage>
</organism>
<dbReference type="EMBL" id="JARPOI010000018">
    <property type="protein sequence ID" value="KAJ9135457.1"/>
    <property type="molecule type" value="Genomic_DNA"/>
</dbReference>
<dbReference type="InterPro" id="IPR003690">
    <property type="entry name" value="MTERF"/>
</dbReference>
<evidence type="ECO:0000256" key="1">
    <source>
        <dbReference type="ARBA" id="ARBA00007692"/>
    </source>
</evidence>
<evidence type="ECO:0000256" key="2">
    <source>
        <dbReference type="ARBA" id="ARBA00022472"/>
    </source>
</evidence>
<dbReference type="InterPro" id="IPR038538">
    <property type="entry name" value="MTERF_sf"/>
</dbReference>